<proteinExistence type="predicted"/>
<evidence type="ECO:0000313" key="2">
    <source>
        <dbReference type="Proteomes" id="UP000221980"/>
    </source>
</evidence>
<dbReference type="EMBL" id="NITZ01000008">
    <property type="protein sequence ID" value="PHM48754.1"/>
    <property type="molecule type" value="Genomic_DNA"/>
</dbReference>
<reference evidence="1 2" key="1">
    <citation type="journal article" date="2017" name="Nat. Microbiol.">
        <title>Natural product diversity associated with the nematode symbionts Photorhabdus and Xenorhabdus.</title>
        <authorList>
            <person name="Tobias N.J."/>
            <person name="Wolff H."/>
            <person name="Djahanschiri B."/>
            <person name="Grundmann F."/>
            <person name="Kronenwerth M."/>
            <person name="Shi Y.M."/>
            <person name="Simonyi S."/>
            <person name="Grun P."/>
            <person name="Shapiro-Ilan D."/>
            <person name="Pidot S.J."/>
            <person name="Stinear T.P."/>
            <person name="Ebersberger I."/>
            <person name="Bode H.B."/>
        </authorList>
    </citation>
    <scope>NUCLEOTIDE SEQUENCE [LARGE SCALE GENOMIC DNA]</scope>
    <source>
        <strain evidence="1 2">DSM 17902</strain>
    </source>
</reference>
<gene>
    <name evidence="1" type="ORF">Xmir_01896</name>
</gene>
<accession>A0A2D0JR34</accession>
<dbReference type="Proteomes" id="UP000221980">
    <property type="component" value="Unassembled WGS sequence"/>
</dbReference>
<keyword evidence="2" id="KW-1185">Reference proteome</keyword>
<dbReference type="AlphaFoldDB" id="A0A2D0JR34"/>
<evidence type="ECO:0000313" key="1">
    <source>
        <dbReference type="EMBL" id="PHM48754.1"/>
    </source>
</evidence>
<protein>
    <submittedName>
        <fullName evidence="1">Uncharacterized protein</fullName>
    </submittedName>
</protein>
<sequence length="32" mass="3805">MSEKLGLSHFISFFIMEVIEDNFMLSIDNYFS</sequence>
<organism evidence="1 2">
    <name type="scientific">Xenorhabdus miraniensis</name>
    <dbReference type="NCBI Taxonomy" id="351674"/>
    <lineage>
        <taxon>Bacteria</taxon>
        <taxon>Pseudomonadati</taxon>
        <taxon>Pseudomonadota</taxon>
        <taxon>Gammaproteobacteria</taxon>
        <taxon>Enterobacterales</taxon>
        <taxon>Morganellaceae</taxon>
        <taxon>Xenorhabdus</taxon>
    </lineage>
</organism>
<comment type="caution">
    <text evidence="1">The sequence shown here is derived from an EMBL/GenBank/DDBJ whole genome shotgun (WGS) entry which is preliminary data.</text>
</comment>
<name>A0A2D0JR34_9GAMM</name>